<dbReference type="InterPro" id="IPR012341">
    <property type="entry name" value="6hp_glycosidase-like_sf"/>
</dbReference>
<feature type="domain" description="Alpha-L-rhamnosidase concanavalin-like" evidence="5">
    <location>
        <begin position="348"/>
        <end position="444"/>
    </location>
</feature>
<evidence type="ECO:0000256" key="2">
    <source>
        <dbReference type="ARBA" id="ARBA00012652"/>
    </source>
</evidence>
<feature type="domain" description="Alpha-L-rhamnosidase six-hairpin glycosidase" evidence="7">
    <location>
        <begin position="450"/>
        <end position="799"/>
    </location>
</feature>
<keyword evidence="10" id="KW-1185">Reference proteome</keyword>
<dbReference type="Gene3D" id="2.60.120.260">
    <property type="entry name" value="Galactose-binding domain-like"/>
    <property type="match status" value="2"/>
</dbReference>
<dbReference type="InterPro" id="IPR013737">
    <property type="entry name" value="Bac_rhamnosid_N"/>
</dbReference>
<gene>
    <name evidence="9" type="ORF">GCM10023322_06060</name>
</gene>
<dbReference type="Pfam" id="PF17389">
    <property type="entry name" value="Bac_rhamnosid6H"/>
    <property type="match status" value="1"/>
</dbReference>
<dbReference type="EC" id="3.2.1.40" evidence="2"/>
<keyword evidence="3 9" id="KW-0378">Hydrolase</keyword>
<dbReference type="InterPro" id="IPR008928">
    <property type="entry name" value="6-hairpin_glycosidase_sf"/>
</dbReference>
<comment type="caution">
    <text evidence="9">The sequence shown here is derived from an EMBL/GenBank/DDBJ whole genome shotgun (WGS) entry which is preliminary data.</text>
</comment>
<protein>
    <recommendedName>
        <fullName evidence="2">alpha-L-rhamnosidase</fullName>
        <ecNumber evidence="2">3.2.1.40</ecNumber>
    </recommendedName>
</protein>
<evidence type="ECO:0000256" key="1">
    <source>
        <dbReference type="ARBA" id="ARBA00001445"/>
    </source>
</evidence>
<dbReference type="RefSeq" id="WP_345625851.1">
    <property type="nucleotide sequence ID" value="NZ_BAABJQ010000002.1"/>
</dbReference>
<evidence type="ECO:0000259" key="5">
    <source>
        <dbReference type="Pfam" id="PF05592"/>
    </source>
</evidence>
<feature type="region of interest" description="Disordered" evidence="4">
    <location>
        <begin position="1"/>
        <end position="29"/>
    </location>
</feature>
<evidence type="ECO:0000259" key="8">
    <source>
        <dbReference type="Pfam" id="PF17390"/>
    </source>
</evidence>
<dbReference type="InterPro" id="IPR013783">
    <property type="entry name" value="Ig-like_fold"/>
</dbReference>
<evidence type="ECO:0000259" key="7">
    <source>
        <dbReference type="Pfam" id="PF17389"/>
    </source>
</evidence>
<dbReference type="Gene3D" id="1.50.10.10">
    <property type="match status" value="1"/>
</dbReference>
<dbReference type="GO" id="GO:0016787">
    <property type="term" value="F:hydrolase activity"/>
    <property type="evidence" value="ECO:0007669"/>
    <property type="project" value="UniProtKB-KW"/>
</dbReference>
<dbReference type="Gene3D" id="2.60.40.10">
    <property type="entry name" value="Immunoglobulins"/>
    <property type="match status" value="1"/>
</dbReference>
<dbReference type="SUPFAM" id="SSF48208">
    <property type="entry name" value="Six-hairpin glycosidases"/>
    <property type="match status" value="1"/>
</dbReference>
<dbReference type="Pfam" id="PF17390">
    <property type="entry name" value="Bac_rhamnosid_C"/>
    <property type="match status" value="1"/>
</dbReference>
<dbReference type="Pfam" id="PF25788">
    <property type="entry name" value="Ig_Rha78A_N"/>
    <property type="match status" value="1"/>
</dbReference>
<dbReference type="InterPro" id="IPR008902">
    <property type="entry name" value="Rhamnosid_concanavalin"/>
</dbReference>
<feature type="domain" description="Bacterial alpha-L-rhamnosidase N-terminal" evidence="6">
    <location>
        <begin position="168"/>
        <end position="337"/>
    </location>
</feature>
<dbReference type="PANTHER" id="PTHR33307:SF6">
    <property type="entry name" value="ALPHA-RHAMNOSIDASE (EUROFUNG)-RELATED"/>
    <property type="match status" value="1"/>
</dbReference>
<reference evidence="10" key="1">
    <citation type="journal article" date="2019" name="Int. J. Syst. Evol. Microbiol.">
        <title>The Global Catalogue of Microorganisms (GCM) 10K type strain sequencing project: providing services to taxonomists for standard genome sequencing and annotation.</title>
        <authorList>
            <consortium name="The Broad Institute Genomics Platform"/>
            <consortium name="The Broad Institute Genome Sequencing Center for Infectious Disease"/>
            <person name="Wu L."/>
            <person name="Ma J."/>
        </authorList>
    </citation>
    <scope>NUCLEOTIDE SEQUENCE [LARGE SCALE GENOMIC DNA]</scope>
    <source>
        <strain evidence="10">JCM 18304</strain>
    </source>
</reference>
<dbReference type="Pfam" id="PF08531">
    <property type="entry name" value="Bac_rhamnosid_N"/>
    <property type="match status" value="1"/>
</dbReference>
<evidence type="ECO:0000256" key="4">
    <source>
        <dbReference type="SAM" id="MobiDB-lite"/>
    </source>
</evidence>
<name>A0ABP9RK12_9ACTN</name>
<dbReference type="InterPro" id="IPR035398">
    <property type="entry name" value="Bac_rhamnosid_C"/>
</dbReference>
<evidence type="ECO:0000313" key="9">
    <source>
        <dbReference type="EMBL" id="GAA5178573.1"/>
    </source>
</evidence>
<dbReference type="Proteomes" id="UP001501570">
    <property type="component" value="Unassembled WGS sequence"/>
</dbReference>
<organism evidence="9 10">
    <name type="scientific">Rugosimonospora acidiphila</name>
    <dbReference type="NCBI Taxonomy" id="556531"/>
    <lineage>
        <taxon>Bacteria</taxon>
        <taxon>Bacillati</taxon>
        <taxon>Actinomycetota</taxon>
        <taxon>Actinomycetes</taxon>
        <taxon>Micromonosporales</taxon>
        <taxon>Micromonosporaceae</taxon>
        <taxon>Rugosimonospora</taxon>
    </lineage>
</organism>
<evidence type="ECO:0000313" key="10">
    <source>
        <dbReference type="Proteomes" id="UP001501570"/>
    </source>
</evidence>
<accession>A0ABP9RK12</accession>
<comment type="catalytic activity">
    <reaction evidence="1">
        <text>Hydrolysis of terminal non-reducing alpha-L-rhamnose residues in alpha-L-rhamnosides.</text>
        <dbReference type="EC" id="3.2.1.40"/>
    </reaction>
</comment>
<dbReference type="InterPro" id="IPR016007">
    <property type="entry name" value="Alpha_rhamnosid"/>
</dbReference>
<evidence type="ECO:0000259" key="6">
    <source>
        <dbReference type="Pfam" id="PF08531"/>
    </source>
</evidence>
<dbReference type="EMBL" id="BAABJQ010000002">
    <property type="protein sequence ID" value="GAA5178573.1"/>
    <property type="molecule type" value="Genomic_DNA"/>
</dbReference>
<sequence length="883" mass="96274">MTSLERSAGRATLSPGRSPEVDGDRPGVTVEPVRVEHLPEALGIDEPNPRLSFRVSAPDGWTQAGYEIEVLDPAGSPLARRRVESADSVLVPWPAAALEPRQRVAVRARVWGRDGEAPSDWSVPTTVERGLPTSNWLARFVTPDRPVDPTVEQSPPLLRGEFEVSGPVARARVYATALGLYQLELNGTAVGDQAMAPGWTSYHHHLRYQTYDVTGLIRPGRNALGAWLAEGWYAGRLGFNGGTRGLFGDRVALLAQLEIWYADGRRQIIASNGTWRWAPGPITSSSIYDGESYDARLELPGWSAPDFDASAWPRVAVLDQGTANLVAPTGPPVRCTEQLTVARVVSTDADRVIVDFGQNLTGRCRLTVDGPAGTTISLRHAEILHGGELDVRSLRDAGATDRYVLRGGGPEVWEPRFTFHGFRYLEIGGWPGEFDPAAVSARVYHTDMPRTGWFECSDERVNQLHRNVVWSMRGNFLDVPTDCPQRDERFGWTGDIQVFAPTASFLFDCAGMLRSWLRDVAAEQSPDGNVPLVVPSVPDAEVQPAEPAAVWGDVAVLTPWTLYERYGDPGILARQYASARAYVDLLDRRAGESHLLTHGHQFGDWLDPTAPPDEPAAAKADQYLIATAYFAHSAATLARMADVLGRHDDQRRYAELADAVTDAFRRRYVLPSGALTNDAQTSYALALRFGLIPPGAPREAAHRRLVELVEEAHWRIATGFAGTPVICDALSQGGAIEAAYRLLLATDCPSWLYPVLNGATTIWERWDGLRPDGTPNPDRMNSFNHYALGAVADWLHATVAGLAPAAPGYRRLLVRPRPGGGLTHARAALLTPYGRAEVGWHLDDGGALELDLRVPTGSTASVQLPGADPVEVSSGRHRFRSPA</sequence>
<feature type="region of interest" description="Disordered" evidence="4">
    <location>
        <begin position="859"/>
        <end position="883"/>
    </location>
</feature>
<dbReference type="PANTHER" id="PTHR33307">
    <property type="entry name" value="ALPHA-RHAMNOSIDASE (EUROFUNG)"/>
    <property type="match status" value="1"/>
</dbReference>
<dbReference type="PIRSF" id="PIRSF010631">
    <property type="entry name" value="A-rhamnsds"/>
    <property type="match status" value="1"/>
</dbReference>
<feature type="domain" description="Alpha-L-rhamnosidase C-terminal" evidence="8">
    <location>
        <begin position="801"/>
        <end position="875"/>
    </location>
</feature>
<dbReference type="Gene3D" id="2.60.420.10">
    <property type="entry name" value="Maltose phosphorylase, domain 3"/>
    <property type="match status" value="1"/>
</dbReference>
<evidence type="ECO:0000256" key="3">
    <source>
        <dbReference type="ARBA" id="ARBA00022801"/>
    </source>
</evidence>
<proteinExistence type="predicted"/>
<dbReference type="Pfam" id="PF05592">
    <property type="entry name" value="Bac_rhamnosid"/>
    <property type="match status" value="1"/>
</dbReference>
<dbReference type="InterPro" id="IPR035396">
    <property type="entry name" value="Bac_rhamnosid6H"/>
</dbReference>